<keyword evidence="10" id="KW-1185">Reference proteome</keyword>
<dbReference type="AlphaFoldDB" id="A0A3G2R8T6"/>
<reference evidence="9 10" key="1">
    <citation type="submission" date="2018-10" db="EMBL/GenBank/DDBJ databases">
        <authorList>
            <person name="Zhang X."/>
        </authorList>
    </citation>
    <scope>NUCLEOTIDE SEQUENCE [LARGE SCALE GENOMIC DNA]</scope>
    <source>
        <strain evidence="9 10">SK-G1</strain>
    </source>
</reference>
<dbReference type="InterPro" id="IPR036662">
    <property type="entry name" value="PTS_EIIA_man-typ_sf"/>
</dbReference>
<feature type="domain" description="PTS EIIA type-4" evidence="8">
    <location>
        <begin position="1"/>
        <end position="123"/>
    </location>
</feature>
<dbReference type="CDD" id="cd00006">
    <property type="entry name" value="PTS_IIA_man"/>
    <property type="match status" value="1"/>
</dbReference>
<keyword evidence="6" id="KW-0598">Phosphotransferase system</keyword>
<evidence type="ECO:0000256" key="2">
    <source>
        <dbReference type="ARBA" id="ARBA00022448"/>
    </source>
</evidence>
<dbReference type="Pfam" id="PF03610">
    <property type="entry name" value="EIIA-man"/>
    <property type="match status" value="1"/>
</dbReference>
<evidence type="ECO:0000256" key="7">
    <source>
        <dbReference type="ARBA" id="ARBA00022777"/>
    </source>
</evidence>
<keyword evidence="5" id="KW-0808">Transferase</keyword>
<dbReference type="EMBL" id="CP033169">
    <property type="protein sequence ID" value="AYO31795.1"/>
    <property type="molecule type" value="Genomic_DNA"/>
</dbReference>
<evidence type="ECO:0000259" key="8">
    <source>
        <dbReference type="PROSITE" id="PS51096"/>
    </source>
</evidence>
<dbReference type="Proteomes" id="UP000280960">
    <property type="component" value="Chromosome"/>
</dbReference>
<keyword evidence="4 9" id="KW-0762">Sugar transport</keyword>
<accession>A0A3G2R8T6</accession>
<dbReference type="Gene3D" id="3.40.50.510">
    <property type="entry name" value="Phosphotransferase system, mannose-type IIA component"/>
    <property type="match status" value="1"/>
</dbReference>
<dbReference type="GO" id="GO:0016020">
    <property type="term" value="C:membrane"/>
    <property type="evidence" value="ECO:0007669"/>
    <property type="project" value="InterPro"/>
</dbReference>
<comment type="subcellular location">
    <subcellularLocation>
        <location evidence="1">Cytoplasm</location>
    </subcellularLocation>
</comment>
<gene>
    <name evidence="9" type="ORF">D2962_15360</name>
</gene>
<dbReference type="KEGG" id="bacg:D2962_15360"/>
<dbReference type="InterPro" id="IPR033887">
    <property type="entry name" value="PTS_IIA_man"/>
</dbReference>
<dbReference type="GO" id="GO:0005737">
    <property type="term" value="C:cytoplasm"/>
    <property type="evidence" value="ECO:0007669"/>
    <property type="project" value="UniProtKB-SubCell"/>
</dbReference>
<keyword evidence="3" id="KW-0963">Cytoplasm</keyword>
<evidence type="ECO:0000313" key="9">
    <source>
        <dbReference type="EMBL" id="AYO31795.1"/>
    </source>
</evidence>
<dbReference type="PANTHER" id="PTHR33799:SF1">
    <property type="entry name" value="PTS SYSTEM MANNOSE-SPECIFIC EIIAB COMPONENT-RELATED"/>
    <property type="match status" value="1"/>
</dbReference>
<dbReference type="PANTHER" id="PTHR33799">
    <property type="entry name" value="PTS PERMEASE-RELATED-RELATED"/>
    <property type="match status" value="1"/>
</dbReference>
<proteinExistence type="predicted"/>
<evidence type="ECO:0000256" key="1">
    <source>
        <dbReference type="ARBA" id="ARBA00004496"/>
    </source>
</evidence>
<keyword evidence="2" id="KW-0813">Transport</keyword>
<name>A0A3G2R8T6_9FIRM</name>
<dbReference type="InterPro" id="IPR004701">
    <property type="entry name" value="PTS_EIIA_man-typ"/>
</dbReference>
<dbReference type="PROSITE" id="PS51096">
    <property type="entry name" value="PTS_EIIA_TYPE_4"/>
    <property type="match status" value="1"/>
</dbReference>
<dbReference type="InterPro" id="IPR051471">
    <property type="entry name" value="Bacterial_PTS_sugar_comp"/>
</dbReference>
<organism evidence="9 10">
    <name type="scientific">Biomaibacter acetigenes</name>
    <dbReference type="NCBI Taxonomy" id="2316383"/>
    <lineage>
        <taxon>Bacteria</taxon>
        <taxon>Bacillati</taxon>
        <taxon>Bacillota</taxon>
        <taxon>Clostridia</taxon>
        <taxon>Thermosediminibacterales</taxon>
        <taxon>Tepidanaerobacteraceae</taxon>
        <taxon>Biomaibacter</taxon>
    </lineage>
</organism>
<evidence type="ECO:0000256" key="5">
    <source>
        <dbReference type="ARBA" id="ARBA00022679"/>
    </source>
</evidence>
<keyword evidence="7" id="KW-0418">Kinase</keyword>
<evidence type="ECO:0000256" key="6">
    <source>
        <dbReference type="ARBA" id="ARBA00022683"/>
    </source>
</evidence>
<dbReference type="RefSeq" id="WP_122015496.1">
    <property type="nucleotide sequence ID" value="NZ_CP033169.1"/>
</dbReference>
<dbReference type="GO" id="GO:0009401">
    <property type="term" value="P:phosphoenolpyruvate-dependent sugar phosphotransferase system"/>
    <property type="evidence" value="ECO:0007669"/>
    <property type="project" value="UniProtKB-KW"/>
</dbReference>
<evidence type="ECO:0000256" key="4">
    <source>
        <dbReference type="ARBA" id="ARBA00022597"/>
    </source>
</evidence>
<evidence type="ECO:0000313" key="10">
    <source>
        <dbReference type="Proteomes" id="UP000280960"/>
    </source>
</evidence>
<sequence length="138" mass="15283">MLGVIIVTHGKMAEEVKNAAEMIVGEQKNFAAVGLFEGDSLESLYKKIEDEVQKFESYENVIIFTDMYGDTPTNASAILAVNKDFFVITGVNFPMVLECLINRSQIGIEDLIKNIIANGRDAIKYIDKTTIQSKAVTN</sequence>
<evidence type="ECO:0000256" key="3">
    <source>
        <dbReference type="ARBA" id="ARBA00022490"/>
    </source>
</evidence>
<dbReference type="GO" id="GO:0016301">
    <property type="term" value="F:kinase activity"/>
    <property type="evidence" value="ECO:0007669"/>
    <property type="project" value="UniProtKB-KW"/>
</dbReference>
<protein>
    <submittedName>
        <fullName evidence="9">PTS sugar transporter subunit IIA</fullName>
    </submittedName>
</protein>
<dbReference type="SUPFAM" id="SSF53062">
    <property type="entry name" value="PTS system fructose IIA component-like"/>
    <property type="match status" value="1"/>
</dbReference>